<evidence type="ECO:0000313" key="1">
    <source>
        <dbReference type="EMBL" id="GAI17478.1"/>
    </source>
</evidence>
<proteinExistence type="predicted"/>
<accession>X1LEH1</accession>
<comment type="caution">
    <text evidence="1">The sequence shown here is derived from an EMBL/GenBank/DDBJ whole genome shotgun (WGS) entry which is preliminary data.</text>
</comment>
<dbReference type="EMBL" id="BARV01008244">
    <property type="protein sequence ID" value="GAI17478.1"/>
    <property type="molecule type" value="Genomic_DNA"/>
</dbReference>
<reference evidence="1" key="1">
    <citation type="journal article" date="2014" name="Front. Microbiol.">
        <title>High frequency of phylogenetically diverse reductive dehalogenase-homologous genes in deep subseafloor sedimentary metagenomes.</title>
        <authorList>
            <person name="Kawai M."/>
            <person name="Futagami T."/>
            <person name="Toyoda A."/>
            <person name="Takaki Y."/>
            <person name="Nishi S."/>
            <person name="Hori S."/>
            <person name="Arai W."/>
            <person name="Tsubouchi T."/>
            <person name="Morono Y."/>
            <person name="Uchiyama I."/>
            <person name="Ito T."/>
            <person name="Fujiyama A."/>
            <person name="Inagaki F."/>
            <person name="Takami H."/>
        </authorList>
    </citation>
    <scope>NUCLEOTIDE SEQUENCE</scope>
    <source>
        <strain evidence="1">Expedition CK06-06</strain>
    </source>
</reference>
<gene>
    <name evidence="1" type="ORF">S06H3_16637</name>
</gene>
<sequence length="88" mass="10202">MAKKKNLNRELEKFQEGVNKGLWEFAKTVNKFVKDLNKELAEFQKGIEGFTRGLNKELENFAKGVNKELEKIKDPCGQKEKTEKKEKG</sequence>
<organism evidence="1">
    <name type="scientific">marine sediment metagenome</name>
    <dbReference type="NCBI Taxonomy" id="412755"/>
    <lineage>
        <taxon>unclassified sequences</taxon>
        <taxon>metagenomes</taxon>
        <taxon>ecological metagenomes</taxon>
    </lineage>
</organism>
<dbReference type="AlphaFoldDB" id="X1LEH1"/>
<protein>
    <submittedName>
        <fullName evidence="1">Uncharacterized protein</fullName>
    </submittedName>
</protein>
<name>X1LEH1_9ZZZZ</name>